<dbReference type="EMBL" id="BMZQ01000001">
    <property type="protein sequence ID" value="GHD05383.1"/>
    <property type="molecule type" value="Genomic_DNA"/>
</dbReference>
<comment type="caution">
    <text evidence="3">The sequence shown here is derived from an EMBL/GenBank/DDBJ whole genome shotgun (WGS) entry which is preliminary data.</text>
</comment>
<dbReference type="InterPro" id="IPR050902">
    <property type="entry name" value="ABC_Transporter_SBP"/>
</dbReference>
<feature type="chain" id="PRO_5035197226" evidence="1">
    <location>
        <begin position="23"/>
        <end position="338"/>
    </location>
</feature>
<dbReference type="SUPFAM" id="SSF53807">
    <property type="entry name" value="Helical backbone' metal receptor"/>
    <property type="match status" value="1"/>
</dbReference>
<reference evidence="3" key="2">
    <citation type="submission" date="2020-09" db="EMBL/GenBank/DDBJ databases">
        <authorList>
            <person name="Sun Q."/>
            <person name="Kim S."/>
        </authorList>
    </citation>
    <scope>NUCLEOTIDE SEQUENCE</scope>
    <source>
        <strain evidence="3">KCTC 42249</strain>
    </source>
</reference>
<dbReference type="PANTHER" id="PTHR30535:SF7">
    <property type="entry name" value="IRON(III) DICITRATE-BINDING PROTEIN"/>
    <property type="match status" value="1"/>
</dbReference>
<name>A0A8J3GK36_9HYPH</name>
<evidence type="ECO:0000313" key="3">
    <source>
        <dbReference type="EMBL" id="GHD05383.1"/>
    </source>
</evidence>
<feature type="domain" description="Fe/B12 periplasmic-binding" evidence="2">
    <location>
        <begin position="46"/>
        <end position="338"/>
    </location>
</feature>
<keyword evidence="4" id="KW-1185">Reference proteome</keyword>
<dbReference type="AlphaFoldDB" id="A0A8J3GK36"/>
<protein>
    <submittedName>
        <fullName evidence="3">ABC transporter substrate-binding protein</fullName>
    </submittedName>
</protein>
<sequence length="338" mass="37033">MISVRLALAATTLVVLGHQASAEPTKYPLSLDNCGQAIRFDHAPESVVTVGQTGTEMLYALGLAERVKGTSVWFNEVLPDYKEANAKIERLAENHPSFESVVAKRPQLVTSQFEWHVGPQGVTATREQFSDLGIPTYIMPADCVGKDNDTGGDGTRSTAFTIDSVYQAVTELSEIFDVQDKGEALLADMKTREAAASEKAKALGLEGKTAAFWFSSADIQIDPYMAGQKGIPAYVMNKIGLKNIVQSDEEWPVVGWETVAKADPDIIFIARMDRRRFPADDYQVKLDFLRRDPVTSQMKAVKENRIVVVDAHAVHAGIRIPMGIEAIVDGLEKTYAAK</sequence>
<proteinExistence type="predicted"/>
<keyword evidence="1" id="KW-0732">Signal</keyword>
<evidence type="ECO:0000259" key="2">
    <source>
        <dbReference type="PROSITE" id="PS50983"/>
    </source>
</evidence>
<dbReference type="PANTHER" id="PTHR30535">
    <property type="entry name" value="VITAMIN B12-BINDING PROTEIN"/>
    <property type="match status" value="1"/>
</dbReference>
<feature type="signal peptide" evidence="1">
    <location>
        <begin position="1"/>
        <end position="22"/>
    </location>
</feature>
<reference evidence="3" key="1">
    <citation type="journal article" date="2014" name="Int. J. Syst. Evol. Microbiol.">
        <title>Complete genome sequence of Corynebacterium casei LMG S-19264T (=DSM 44701T), isolated from a smear-ripened cheese.</title>
        <authorList>
            <consortium name="US DOE Joint Genome Institute (JGI-PGF)"/>
            <person name="Walter F."/>
            <person name="Albersmeier A."/>
            <person name="Kalinowski J."/>
            <person name="Ruckert C."/>
        </authorList>
    </citation>
    <scope>NUCLEOTIDE SEQUENCE</scope>
    <source>
        <strain evidence="3">KCTC 42249</strain>
    </source>
</reference>
<evidence type="ECO:0000256" key="1">
    <source>
        <dbReference type="SAM" id="SignalP"/>
    </source>
</evidence>
<dbReference type="Pfam" id="PF01497">
    <property type="entry name" value="Peripla_BP_2"/>
    <property type="match status" value="1"/>
</dbReference>
<organism evidence="3 4">
    <name type="scientific">Tianweitania populi</name>
    <dbReference type="NCBI Taxonomy" id="1607949"/>
    <lineage>
        <taxon>Bacteria</taxon>
        <taxon>Pseudomonadati</taxon>
        <taxon>Pseudomonadota</taxon>
        <taxon>Alphaproteobacteria</taxon>
        <taxon>Hyphomicrobiales</taxon>
        <taxon>Phyllobacteriaceae</taxon>
        <taxon>Tianweitania</taxon>
    </lineage>
</organism>
<evidence type="ECO:0000313" key="4">
    <source>
        <dbReference type="Proteomes" id="UP000630142"/>
    </source>
</evidence>
<dbReference type="Gene3D" id="3.40.50.1980">
    <property type="entry name" value="Nitrogenase molybdenum iron protein domain"/>
    <property type="match status" value="2"/>
</dbReference>
<accession>A0A8J3GK36</accession>
<gene>
    <name evidence="3" type="ORF">GCM10016234_01310</name>
</gene>
<dbReference type="InterPro" id="IPR002491">
    <property type="entry name" value="ABC_transptr_periplasmic_BD"/>
</dbReference>
<dbReference type="RefSeq" id="WP_189500903.1">
    <property type="nucleotide sequence ID" value="NZ_BMZQ01000001.1"/>
</dbReference>
<dbReference type="PROSITE" id="PS50983">
    <property type="entry name" value="FE_B12_PBP"/>
    <property type="match status" value="1"/>
</dbReference>
<dbReference type="Proteomes" id="UP000630142">
    <property type="component" value="Unassembled WGS sequence"/>
</dbReference>